<evidence type="ECO:0000313" key="3">
    <source>
        <dbReference type="EMBL" id="RGN01914.1"/>
    </source>
</evidence>
<dbReference type="InterPro" id="IPR050639">
    <property type="entry name" value="SSR_resolvase"/>
</dbReference>
<comment type="caution">
    <text evidence="3">The sequence shown here is derived from an EMBL/GenBank/DDBJ whole genome shotgun (WGS) entry which is preliminary data.</text>
</comment>
<protein>
    <submittedName>
        <fullName evidence="3">Recombinase</fullName>
    </submittedName>
</protein>
<dbReference type="Proteomes" id="UP000261222">
    <property type="component" value="Unassembled WGS sequence"/>
</dbReference>
<dbReference type="InterPro" id="IPR025827">
    <property type="entry name" value="Zn_ribbon_recom_dom"/>
</dbReference>
<dbReference type="InterPro" id="IPR036162">
    <property type="entry name" value="Resolvase-like_N_sf"/>
</dbReference>
<gene>
    <name evidence="3" type="ORF">DXB81_16970</name>
</gene>
<dbReference type="EMBL" id="QSUB01000012">
    <property type="protein sequence ID" value="RGN01914.1"/>
    <property type="molecule type" value="Genomic_DNA"/>
</dbReference>
<dbReference type="RefSeq" id="WP_117739709.1">
    <property type="nucleotide sequence ID" value="NZ_QSUB01000012.1"/>
</dbReference>
<dbReference type="Pfam" id="PF13408">
    <property type="entry name" value="Zn_ribbon_recom"/>
    <property type="match status" value="1"/>
</dbReference>
<dbReference type="Gene3D" id="3.90.1750.20">
    <property type="entry name" value="Putative Large Serine Recombinase, Chain B, Domain 2"/>
    <property type="match status" value="1"/>
</dbReference>
<dbReference type="PANTHER" id="PTHR30461:SF23">
    <property type="entry name" value="DNA RECOMBINASE-RELATED"/>
    <property type="match status" value="1"/>
</dbReference>
<reference evidence="3 4" key="1">
    <citation type="submission" date="2018-08" db="EMBL/GenBank/DDBJ databases">
        <title>A genome reference for cultivated species of the human gut microbiota.</title>
        <authorList>
            <person name="Zou Y."/>
            <person name="Xue W."/>
            <person name="Luo G."/>
        </authorList>
    </citation>
    <scope>NUCLEOTIDE SEQUENCE [LARGE SCALE GENOMIC DNA]</scope>
    <source>
        <strain evidence="3 4">OM06-11AA</strain>
    </source>
</reference>
<evidence type="ECO:0000313" key="4">
    <source>
        <dbReference type="Proteomes" id="UP000261222"/>
    </source>
</evidence>
<dbReference type="GO" id="GO:0003677">
    <property type="term" value="F:DNA binding"/>
    <property type="evidence" value="ECO:0007669"/>
    <property type="project" value="InterPro"/>
</dbReference>
<dbReference type="InterPro" id="IPR011109">
    <property type="entry name" value="DNA_bind_recombinase_dom"/>
</dbReference>
<dbReference type="InterPro" id="IPR006119">
    <property type="entry name" value="Resolv_N"/>
</dbReference>
<organism evidence="3 4">
    <name type="scientific">Blautia obeum</name>
    <dbReference type="NCBI Taxonomy" id="40520"/>
    <lineage>
        <taxon>Bacteria</taxon>
        <taxon>Bacillati</taxon>
        <taxon>Bacillota</taxon>
        <taxon>Clostridia</taxon>
        <taxon>Lachnospirales</taxon>
        <taxon>Lachnospiraceae</taxon>
        <taxon>Blautia</taxon>
    </lineage>
</organism>
<dbReference type="PANTHER" id="PTHR30461">
    <property type="entry name" value="DNA-INVERTASE FROM LAMBDOID PROPHAGE"/>
    <property type="match status" value="1"/>
</dbReference>
<dbReference type="PROSITE" id="PS51737">
    <property type="entry name" value="RECOMBINASE_DNA_BIND"/>
    <property type="match status" value="1"/>
</dbReference>
<accession>A0A3E5A1F1</accession>
<dbReference type="Pfam" id="PF00239">
    <property type="entry name" value="Resolvase"/>
    <property type="match status" value="1"/>
</dbReference>
<dbReference type="AlphaFoldDB" id="A0A3E5A1F1"/>
<dbReference type="SUPFAM" id="SSF53041">
    <property type="entry name" value="Resolvase-like"/>
    <property type="match status" value="1"/>
</dbReference>
<dbReference type="GO" id="GO:0000150">
    <property type="term" value="F:DNA strand exchange activity"/>
    <property type="evidence" value="ECO:0007669"/>
    <property type="project" value="InterPro"/>
</dbReference>
<sequence length="557" mass="65266">MKQKIKKSFDIYDAGLYLRLSRDDADEDGTKTESNSIANQRELLRNFVKSQPDIQIFDIYVDDGYSGTNFDRPEFKRMTADIESGKVNCVIVKDLSRFGREYIEAGRWIEKIYPAFNVRFISVTDMFDSKTADFSEKSFILPIKNFVNESYCRDISSKVRSHQRIKREKGEFIGAYAPYGYCKDPENKNCLVIDEYAADIVKEIFAWKIEGFSLNAIAKKLNRRHEQSPKEYKLSNGINFNSGFQGSSTPKWSSVQIKRILTNEVYIGNMVQGKQERISYKLKARQNKPEEEWIKVTDTHPAIINQNEFELVQRLLKYDGRALQNTGVSNLFSGFLFCGDCKTPMIRKVNKYKGKKKAFYICQTKNKGGACTRHSIQEDVLKQIVLKEISSYMLLFIDYEMSMEKLQELEINYDQVISHDFQISRLQEEYNKYYGLKMSLYDDLKTGLIDKTEFNEFREIYDAKCEELDQTIKYQKQLIREIFDGSVAIKVQIEDWKKAIDIKELDRSLLALTVDAIYVFEDKKIEIHFRYQDMVEKMKIIRDFCLKQVTDNMKEVV</sequence>
<evidence type="ECO:0000259" key="2">
    <source>
        <dbReference type="PROSITE" id="PS51737"/>
    </source>
</evidence>
<name>A0A3E5A1F1_9FIRM</name>
<dbReference type="Gene3D" id="3.40.50.1390">
    <property type="entry name" value="Resolvase, N-terminal catalytic domain"/>
    <property type="match status" value="1"/>
</dbReference>
<dbReference type="SMART" id="SM00857">
    <property type="entry name" value="Resolvase"/>
    <property type="match status" value="1"/>
</dbReference>
<dbReference type="PROSITE" id="PS51736">
    <property type="entry name" value="RECOMBINASES_3"/>
    <property type="match status" value="1"/>
</dbReference>
<feature type="domain" description="Recombinase" evidence="2">
    <location>
        <begin position="178"/>
        <end position="322"/>
    </location>
</feature>
<evidence type="ECO:0000259" key="1">
    <source>
        <dbReference type="PROSITE" id="PS51736"/>
    </source>
</evidence>
<feature type="domain" description="Resolvase/invertase-type recombinase catalytic" evidence="1">
    <location>
        <begin position="13"/>
        <end position="170"/>
    </location>
</feature>
<dbReference type="Pfam" id="PF07508">
    <property type="entry name" value="Recombinase"/>
    <property type="match status" value="1"/>
</dbReference>
<dbReference type="InterPro" id="IPR038109">
    <property type="entry name" value="DNA_bind_recomb_sf"/>
</dbReference>
<proteinExistence type="predicted"/>